<evidence type="ECO:0000256" key="5">
    <source>
        <dbReference type="SAM" id="Phobius"/>
    </source>
</evidence>
<dbReference type="OrthoDB" id="9797190at2"/>
<name>A0A2S8S2Y4_9RHOB</name>
<dbReference type="Gene3D" id="1.20.1540.10">
    <property type="entry name" value="Rhomboid-like"/>
    <property type="match status" value="1"/>
</dbReference>
<proteinExistence type="predicted"/>
<comment type="caution">
    <text evidence="7">The sequence shown here is derived from an EMBL/GenBank/DDBJ whole genome shotgun (WGS) entry which is preliminary data.</text>
</comment>
<evidence type="ECO:0000313" key="8">
    <source>
        <dbReference type="Proteomes" id="UP000238338"/>
    </source>
</evidence>
<dbReference type="GO" id="GO:0006508">
    <property type="term" value="P:proteolysis"/>
    <property type="evidence" value="ECO:0007669"/>
    <property type="project" value="UniProtKB-KW"/>
</dbReference>
<dbReference type="Proteomes" id="UP000238338">
    <property type="component" value="Unassembled WGS sequence"/>
</dbReference>
<dbReference type="InterPro" id="IPR035952">
    <property type="entry name" value="Rhomboid-like_sf"/>
</dbReference>
<evidence type="ECO:0000256" key="2">
    <source>
        <dbReference type="ARBA" id="ARBA00022692"/>
    </source>
</evidence>
<dbReference type="InterPro" id="IPR022764">
    <property type="entry name" value="Peptidase_S54_rhomboid_dom"/>
</dbReference>
<feature type="transmembrane region" description="Helical" evidence="5">
    <location>
        <begin position="12"/>
        <end position="32"/>
    </location>
</feature>
<feature type="transmembrane region" description="Helical" evidence="5">
    <location>
        <begin position="107"/>
        <end position="126"/>
    </location>
</feature>
<gene>
    <name evidence="7" type="ORF">LX70_03694</name>
</gene>
<evidence type="ECO:0000256" key="3">
    <source>
        <dbReference type="ARBA" id="ARBA00022989"/>
    </source>
</evidence>
<feature type="transmembrane region" description="Helical" evidence="5">
    <location>
        <begin position="132"/>
        <end position="151"/>
    </location>
</feature>
<keyword evidence="8" id="KW-1185">Reference proteome</keyword>
<dbReference type="GO" id="GO:0016020">
    <property type="term" value="C:membrane"/>
    <property type="evidence" value="ECO:0007669"/>
    <property type="project" value="UniProtKB-SubCell"/>
</dbReference>
<dbReference type="PANTHER" id="PTHR43066:SF11">
    <property type="entry name" value="PEPTIDASE S54 RHOMBOID DOMAIN-CONTAINING PROTEIN"/>
    <property type="match status" value="1"/>
</dbReference>
<evidence type="ECO:0000313" key="7">
    <source>
        <dbReference type="EMBL" id="PQV55176.1"/>
    </source>
</evidence>
<dbReference type="AlphaFoldDB" id="A0A2S8S2Y4"/>
<feature type="transmembrane region" description="Helical" evidence="5">
    <location>
        <begin position="81"/>
        <end position="100"/>
    </location>
</feature>
<feature type="transmembrane region" description="Helical" evidence="5">
    <location>
        <begin position="190"/>
        <end position="207"/>
    </location>
</feature>
<keyword evidence="7" id="KW-0645">Protease</keyword>
<dbReference type="EMBL" id="PVEP01000011">
    <property type="protein sequence ID" value="PQV55176.1"/>
    <property type="molecule type" value="Genomic_DNA"/>
</dbReference>
<dbReference type="PANTHER" id="PTHR43066">
    <property type="entry name" value="RHOMBOID-RELATED PROTEIN"/>
    <property type="match status" value="1"/>
</dbReference>
<dbReference type="GO" id="GO:0004252">
    <property type="term" value="F:serine-type endopeptidase activity"/>
    <property type="evidence" value="ECO:0007669"/>
    <property type="project" value="InterPro"/>
</dbReference>
<accession>A0A2S8S2Y4</accession>
<feature type="domain" description="Peptidase S54 rhomboid" evidence="6">
    <location>
        <begin position="71"/>
        <end position="207"/>
    </location>
</feature>
<evidence type="ECO:0000256" key="4">
    <source>
        <dbReference type="ARBA" id="ARBA00023136"/>
    </source>
</evidence>
<keyword evidence="3 5" id="KW-1133">Transmembrane helix</keyword>
<protein>
    <submittedName>
        <fullName evidence="7">Membrane associated rhomboid family serine protease</fullName>
    </submittedName>
</protein>
<dbReference type="SUPFAM" id="SSF144091">
    <property type="entry name" value="Rhomboid-like"/>
    <property type="match status" value="1"/>
</dbReference>
<keyword evidence="4 5" id="KW-0472">Membrane</keyword>
<feature type="transmembrane region" description="Helical" evidence="5">
    <location>
        <begin position="163"/>
        <end position="184"/>
    </location>
</feature>
<comment type="subcellular location">
    <subcellularLocation>
        <location evidence="1">Membrane</location>
        <topology evidence="1">Multi-pass membrane protein</topology>
    </subcellularLocation>
</comment>
<evidence type="ECO:0000256" key="1">
    <source>
        <dbReference type="ARBA" id="ARBA00004141"/>
    </source>
</evidence>
<reference evidence="7 8" key="1">
    <citation type="submission" date="2018-02" db="EMBL/GenBank/DDBJ databases">
        <title>Genomic Encyclopedia of Archaeal and Bacterial Type Strains, Phase II (KMG-II): from individual species to whole genera.</title>
        <authorList>
            <person name="Goeker M."/>
        </authorList>
    </citation>
    <scope>NUCLEOTIDE SEQUENCE [LARGE SCALE GENOMIC DNA]</scope>
    <source>
        <strain evidence="7 8">DSM 18921</strain>
    </source>
</reference>
<evidence type="ECO:0000259" key="6">
    <source>
        <dbReference type="Pfam" id="PF01694"/>
    </source>
</evidence>
<keyword evidence="7" id="KW-0378">Hydrolase</keyword>
<organism evidence="7 8">
    <name type="scientific">Albidovulum denitrificans</name>
    <dbReference type="NCBI Taxonomy" id="404881"/>
    <lineage>
        <taxon>Bacteria</taxon>
        <taxon>Pseudomonadati</taxon>
        <taxon>Pseudomonadota</taxon>
        <taxon>Alphaproteobacteria</taxon>
        <taxon>Rhodobacterales</taxon>
        <taxon>Paracoccaceae</taxon>
        <taxon>Albidovulum</taxon>
    </lineage>
</organism>
<sequence length="212" mass="22325">MPPGTPPRLRVPAVIWALVIASTLPELLLTGADLRLWGDPSWRMAAYEYGGFWSGLLRDWVPTYPGQAFAMFATYGFLHGGLSHLALNMVTLIVFGSILAQRYGGGAMLILYGLSQIGGGLAYGLLSPADNVPMVGASGAIFGLAGAFLMLSARQLRIRGQSVIPVLKSAGALVLLNLVLWWAMAGGLAWQAHLGGALVGIAFVALVPPRQA</sequence>
<keyword evidence="2 5" id="KW-0812">Transmembrane</keyword>
<dbReference type="Pfam" id="PF01694">
    <property type="entry name" value="Rhomboid"/>
    <property type="match status" value="1"/>
</dbReference>